<reference evidence="1" key="1">
    <citation type="submission" date="2020-03" db="EMBL/GenBank/DDBJ databases">
        <title>The deep terrestrial virosphere.</title>
        <authorList>
            <person name="Holmfeldt K."/>
            <person name="Nilsson E."/>
            <person name="Simone D."/>
            <person name="Lopez-Fernandez M."/>
            <person name="Wu X."/>
            <person name="de Brujin I."/>
            <person name="Lundin D."/>
            <person name="Andersson A."/>
            <person name="Bertilsson S."/>
            <person name="Dopson M."/>
        </authorList>
    </citation>
    <scope>NUCLEOTIDE SEQUENCE</scope>
    <source>
        <strain evidence="3">MM415A00124</strain>
        <strain evidence="2">MM415B00156</strain>
        <strain evidence="1">TM448A00198</strain>
    </source>
</reference>
<organism evidence="1">
    <name type="scientific">viral metagenome</name>
    <dbReference type="NCBI Taxonomy" id="1070528"/>
    <lineage>
        <taxon>unclassified sequences</taxon>
        <taxon>metagenomes</taxon>
        <taxon>organismal metagenomes</taxon>
    </lineage>
</organism>
<dbReference type="EMBL" id="MT141576">
    <property type="protein sequence ID" value="QJA67769.1"/>
    <property type="molecule type" value="Genomic_DNA"/>
</dbReference>
<accession>A0A6H1ZDC7</accession>
<evidence type="ECO:0000313" key="1">
    <source>
        <dbReference type="EMBL" id="QJA45190.1"/>
    </source>
</evidence>
<evidence type="ECO:0000313" key="2">
    <source>
        <dbReference type="EMBL" id="QJA67769.1"/>
    </source>
</evidence>
<dbReference type="EMBL" id="MT145191">
    <property type="protein sequence ID" value="QJI04834.1"/>
    <property type="molecule type" value="Genomic_DNA"/>
</dbReference>
<proteinExistence type="predicted"/>
<dbReference type="AlphaFoldDB" id="A0A6H1ZDC7"/>
<name>A0A6H1ZDC7_9ZZZZ</name>
<sequence>MTQTPTDPLRLVPCPFCGGEAERFEMADRAGVRCADIMCAGSHRLPSHGEDYVAAWNRRAAAPSVQPGAEVLAGKVTWHSTEEEGGPDVGLELNLGDGTSLWLGEGDKATGWQFSTVTPYGIIPVADVIDHDQARALFDRIAAALQPVAQKEEG</sequence>
<protein>
    <submittedName>
        <fullName evidence="1">Putative restriction alleviation protein</fullName>
    </submittedName>
</protein>
<dbReference type="Pfam" id="PF14354">
    <property type="entry name" value="Lar_restr_allev"/>
    <property type="match status" value="1"/>
</dbReference>
<gene>
    <name evidence="3" type="ORF">MM415A00124_0009</name>
    <name evidence="2" type="ORF">MM415B00156_0009</name>
    <name evidence="1" type="ORF">TM448A00198_0005</name>
</gene>
<dbReference type="EMBL" id="MT143987">
    <property type="protein sequence ID" value="QJA45190.1"/>
    <property type="molecule type" value="Genomic_DNA"/>
</dbReference>
<evidence type="ECO:0000313" key="3">
    <source>
        <dbReference type="EMBL" id="QJI04834.1"/>
    </source>
</evidence>